<keyword evidence="1" id="KW-1133">Transmembrane helix</keyword>
<keyword evidence="1" id="KW-0812">Transmembrane</keyword>
<dbReference type="AlphaFoldDB" id="A0A2N3I812"/>
<protein>
    <submittedName>
        <fullName evidence="2">Uncharacterized protein</fullName>
    </submittedName>
</protein>
<keyword evidence="3" id="KW-1185">Reference proteome</keyword>
<evidence type="ECO:0000313" key="2">
    <source>
        <dbReference type="EMBL" id="PKQ66472.1"/>
    </source>
</evidence>
<evidence type="ECO:0000313" key="3">
    <source>
        <dbReference type="Proteomes" id="UP000233618"/>
    </source>
</evidence>
<reference evidence="2 3" key="1">
    <citation type="journal article" date="2017" name="Front. Microbiol.">
        <title>Labilibaculum manganireducens gen. nov., sp. nov. and Labilibaculum filiforme sp. nov., Novel Bacteroidetes Isolated from Subsurface Sediments of the Baltic Sea.</title>
        <authorList>
            <person name="Vandieken V."/>
            <person name="Marshall I.P."/>
            <person name="Niemann H."/>
            <person name="Engelen B."/>
            <person name="Cypionka H."/>
        </authorList>
    </citation>
    <scope>NUCLEOTIDE SEQUENCE [LARGE SCALE GENOMIC DNA]</scope>
    <source>
        <strain evidence="2 3">59.10-2M</strain>
    </source>
</reference>
<proteinExistence type="predicted"/>
<feature type="transmembrane region" description="Helical" evidence="1">
    <location>
        <begin position="12"/>
        <end position="34"/>
    </location>
</feature>
<dbReference type="EMBL" id="MVDE01000014">
    <property type="protein sequence ID" value="PKQ66472.1"/>
    <property type="molecule type" value="Genomic_DNA"/>
</dbReference>
<feature type="transmembrane region" description="Helical" evidence="1">
    <location>
        <begin position="46"/>
        <end position="66"/>
    </location>
</feature>
<gene>
    <name evidence="2" type="ORF">BZG01_10610</name>
</gene>
<sequence length="95" mass="10997">MIKDSKNKIIGITILIVNIIWTGDWIWLFYGYHFTGNLWLFMYPDWILITNMILGIVGIIIGINLIKNKFGIKKALIMDIPLLIIGFLISFIIPM</sequence>
<dbReference type="RefSeq" id="WP_101309820.1">
    <property type="nucleotide sequence ID" value="NZ_MVDE01000014.1"/>
</dbReference>
<dbReference type="Proteomes" id="UP000233618">
    <property type="component" value="Unassembled WGS sequence"/>
</dbReference>
<feature type="transmembrane region" description="Helical" evidence="1">
    <location>
        <begin position="75"/>
        <end position="93"/>
    </location>
</feature>
<name>A0A2N3I812_9BACT</name>
<organism evidence="2 3">
    <name type="scientific">Labilibaculum manganireducens</name>
    <dbReference type="NCBI Taxonomy" id="1940525"/>
    <lineage>
        <taxon>Bacteria</taxon>
        <taxon>Pseudomonadati</taxon>
        <taxon>Bacteroidota</taxon>
        <taxon>Bacteroidia</taxon>
        <taxon>Marinilabiliales</taxon>
        <taxon>Marinifilaceae</taxon>
        <taxon>Labilibaculum</taxon>
    </lineage>
</organism>
<comment type="caution">
    <text evidence="2">The sequence shown here is derived from an EMBL/GenBank/DDBJ whole genome shotgun (WGS) entry which is preliminary data.</text>
</comment>
<keyword evidence="1" id="KW-0472">Membrane</keyword>
<evidence type="ECO:0000256" key="1">
    <source>
        <dbReference type="SAM" id="Phobius"/>
    </source>
</evidence>
<accession>A0A2N3I812</accession>